<dbReference type="InterPro" id="IPR015421">
    <property type="entry name" value="PyrdxlP-dep_Trfase_major"/>
</dbReference>
<evidence type="ECO:0008006" key="2">
    <source>
        <dbReference type="Google" id="ProtNLM"/>
    </source>
</evidence>
<dbReference type="EMBL" id="LAZR01002069">
    <property type="protein sequence ID" value="KKN35011.1"/>
    <property type="molecule type" value="Genomic_DNA"/>
</dbReference>
<dbReference type="GO" id="GO:0030170">
    <property type="term" value="F:pyridoxal phosphate binding"/>
    <property type="evidence" value="ECO:0007669"/>
    <property type="project" value="TreeGrafter"/>
</dbReference>
<dbReference type="Pfam" id="PF01041">
    <property type="entry name" value="DegT_DnrJ_EryC1"/>
    <property type="match status" value="1"/>
</dbReference>
<dbReference type="AlphaFoldDB" id="A0A0F9SDD0"/>
<dbReference type="InterPro" id="IPR000653">
    <property type="entry name" value="DegT/StrS_aminotransferase"/>
</dbReference>
<dbReference type="GO" id="GO:0000271">
    <property type="term" value="P:polysaccharide biosynthetic process"/>
    <property type="evidence" value="ECO:0007669"/>
    <property type="project" value="TreeGrafter"/>
</dbReference>
<evidence type="ECO:0000313" key="1">
    <source>
        <dbReference type="EMBL" id="KKN35011.1"/>
    </source>
</evidence>
<gene>
    <name evidence="1" type="ORF">LCGC14_0788010</name>
</gene>
<dbReference type="SUPFAM" id="SSF53383">
    <property type="entry name" value="PLP-dependent transferases"/>
    <property type="match status" value="1"/>
</dbReference>
<dbReference type="Gene3D" id="3.40.640.10">
    <property type="entry name" value="Type I PLP-dependent aspartate aminotransferase-like (Major domain)"/>
    <property type="match status" value="1"/>
</dbReference>
<dbReference type="CDD" id="cd00616">
    <property type="entry name" value="AHBA_syn"/>
    <property type="match status" value="1"/>
</dbReference>
<dbReference type="PANTHER" id="PTHR30244">
    <property type="entry name" value="TRANSAMINASE"/>
    <property type="match status" value="1"/>
</dbReference>
<name>A0A0F9SDD0_9ZZZZ</name>
<proteinExistence type="predicted"/>
<dbReference type="GO" id="GO:0008483">
    <property type="term" value="F:transaminase activity"/>
    <property type="evidence" value="ECO:0007669"/>
    <property type="project" value="TreeGrafter"/>
</dbReference>
<accession>A0A0F9SDD0</accession>
<protein>
    <recommendedName>
        <fullName evidence="2">DegT/DnrJ/EryC1/StrS aminotransferase</fullName>
    </recommendedName>
</protein>
<dbReference type="InterPro" id="IPR015424">
    <property type="entry name" value="PyrdxlP-dep_Trfase"/>
</dbReference>
<comment type="caution">
    <text evidence="1">The sequence shown here is derived from an EMBL/GenBank/DDBJ whole genome shotgun (WGS) entry which is preliminary data.</text>
</comment>
<organism evidence="1">
    <name type="scientific">marine sediment metagenome</name>
    <dbReference type="NCBI Taxonomy" id="412755"/>
    <lineage>
        <taxon>unclassified sequences</taxon>
        <taxon>metagenomes</taxon>
        <taxon>ecological metagenomes</taxon>
    </lineage>
</organism>
<sequence length="530" mass="58565">MSGDRQVRDLVVPTSGEITSASNLSQIKELHDKIEAIRVYAKSSGEGRIGINNIAVAKVKAEWHGGRMLAQIERQQGFAHLRHDVANTTYQDVLTEAGLDRRAAQRWQTIGLVPLDELEDYFDDQRQADDAIITSRGVLNIGQAIKAEQRKSDGKKTEPTEDLHSGTRVYFGRPMIGDSEKQAVLSVLSSPQLSQGGAVSAFEENFESFIGGGLATAVSSCTAALHLSCMALFKPGDEVIVPALTHVATAHAVEAMGATPVFADVSRETGCLDLRTVELHVTEKTKGIMVVHYLGICRDIGLITGFARERKIDVIEDCALVLGANLDGLHVGLMGKVGCFSFYPVKHITTGGEGGMVVTRSANLSDNLRRRRHFGQAEKMGDVTTLGLNYRMTEMQAAIGNVQLNRFSEFMRRRSRNYDVLRAALRKGYLSELNIIESPVSANYGISVFVSKWRDELRRRMKARNVETSIYYPHAVPMLKYYAQKYGHKPGDFPNAEAIARETICLPVGPHLIDRHMEHLITVLREECNV</sequence>
<reference evidence="1" key="1">
    <citation type="journal article" date="2015" name="Nature">
        <title>Complex archaea that bridge the gap between prokaryotes and eukaryotes.</title>
        <authorList>
            <person name="Spang A."/>
            <person name="Saw J.H."/>
            <person name="Jorgensen S.L."/>
            <person name="Zaremba-Niedzwiedzka K."/>
            <person name="Martijn J."/>
            <person name="Lind A.E."/>
            <person name="van Eijk R."/>
            <person name="Schleper C."/>
            <person name="Guy L."/>
            <person name="Ettema T.J."/>
        </authorList>
    </citation>
    <scope>NUCLEOTIDE SEQUENCE</scope>
</reference>
<dbReference type="PANTHER" id="PTHR30244:SF34">
    <property type="entry name" value="DTDP-4-AMINO-4,6-DIDEOXYGALACTOSE TRANSAMINASE"/>
    <property type="match status" value="1"/>
</dbReference>
<dbReference type="Gene3D" id="3.90.1150.10">
    <property type="entry name" value="Aspartate Aminotransferase, domain 1"/>
    <property type="match status" value="1"/>
</dbReference>
<dbReference type="InterPro" id="IPR015422">
    <property type="entry name" value="PyrdxlP-dep_Trfase_small"/>
</dbReference>